<keyword evidence="2" id="KW-1185">Reference proteome</keyword>
<evidence type="ECO:0000313" key="1">
    <source>
        <dbReference type="EMBL" id="PWA23052.1"/>
    </source>
</evidence>
<reference evidence="1 2" key="1">
    <citation type="journal article" date="2018" name="G3 (Bethesda)">
        <title>A High-Quality Reference Genome for the Invasive Mosquitofish Gambusia affinis Using a Chicago Library.</title>
        <authorList>
            <person name="Hoffberg S.L."/>
            <person name="Troendle N.J."/>
            <person name="Glenn T.C."/>
            <person name="Mahmud O."/>
            <person name="Louha S."/>
            <person name="Chalopin D."/>
            <person name="Bennetzen J.L."/>
            <person name="Mauricio R."/>
        </authorList>
    </citation>
    <scope>NUCLEOTIDE SEQUENCE [LARGE SCALE GENOMIC DNA]</scope>
    <source>
        <strain evidence="1">NE01/NJP1002.9</strain>
        <tissue evidence="1">Muscle</tissue>
    </source>
</reference>
<accession>A0A315VIY0</accession>
<gene>
    <name evidence="1" type="ORF">CCH79_00002435</name>
</gene>
<comment type="caution">
    <text evidence="1">The sequence shown here is derived from an EMBL/GenBank/DDBJ whole genome shotgun (WGS) entry which is preliminary data.</text>
</comment>
<name>A0A315VIY0_GAMAF</name>
<evidence type="ECO:0000313" key="2">
    <source>
        <dbReference type="Proteomes" id="UP000250572"/>
    </source>
</evidence>
<dbReference type="Proteomes" id="UP000250572">
    <property type="component" value="Unassembled WGS sequence"/>
</dbReference>
<sequence length="29" mass="3191">MVSQTPELAAFMLPGSPAGWRGLWMVELD</sequence>
<organism evidence="1 2">
    <name type="scientific">Gambusia affinis</name>
    <name type="common">Western mosquitofish</name>
    <name type="synonym">Heterandria affinis</name>
    <dbReference type="NCBI Taxonomy" id="33528"/>
    <lineage>
        <taxon>Eukaryota</taxon>
        <taxon>Metazoa</taxon>
        <taxon>Chordata</taxon>
        <taxon>Craniata</taxon>
        <taxon>Vertebrata</taxon>
        <taxon>Euteleostomi</taxon>
        <taxon>Actinopterygii</taxon>
        <taxon>Neopterygii</taxon>
        <taxon>Teleostei</taxon>
        <taxon>Neoteleostei</taxon>
        <taxon>Acanthomorphata</taxon>
        <taxon>Ovalentaria</taxon>
        <taxon>Atherinomorphae</taxon>
        <taxon>Cyprinodontiformes</taxon>
        <taxon>Poeciliidae</taxon>
        <taxon>Poeciliinae</taxon>
        <taxon>Gambusia</taxon>
    </lineage>
</organism>
<dbReference type="EMBL" id="NHOQ01001678">
    <property type="protein sequence ID" value="PWA23052.1"/>
    <property type="molecule type" value="Genomic_DNA"/>
</dbReference>
<dbReference type="AlphaFoldDB" id="A0A315VIY0"/>
<proteinExistence type="predicted"/>
<protein>
    <submittedName>
        <fullName evidence="1">Uncharacterized protein</fullName>
    </submittedName>
</protein>